<keyword evidence="4" id="KW-1185">Reference proteome</keyword>
<protein>
    <recommendedName>
        <fullName evidence="2">Galaxin-like repeats domain-containing protein</fullName>
    </recommendedName>
</protein>
<dbReference type="Pfam" id="PF24748">
    <property type="entry name" value="Galaxin_repeat"/>
    <property type="match status" value="1"/>
</dbReference>
<keyword evidence="1" id="KW-0732">Signal</keyword>
<feature type="chain" id="PRO_5041908642" description="Galaxin-like repeats domain-containing protein" evidence="1">
    <location>
        <begin position="20"/>
        <end position="95"/>
    </location>
</feature>
<evidence type="ECO:0000259" key="2">
    <source>
        <dbReference type="Pfam" id="PF24748"/>
    </source>
</evidence>
<name>A0AAD9NNF8_RIDPI</name>
<dbReference type="Proteomes" id="UP001209878">
    <property type="component" value="Unassembled WGS sequence"/>
</dbReference>
<dbReference type="EMBL" id="JAODUO010000866">
    <property type="protein sequence ID" value="KAK2173559.1"/>
    <property type="molecule type" value="Genomic_DNA"/>
</dbReference>
<evidence type="ECO:0000256" key="1">
    <source>
        <dbReference type="SAM" id="SignalP"/>
    </source>
</evidence>
<gene>
    <name evidence="3" type="ORF">NP493_865g00018</name>
</gene>
<proteinExistence type="predicted"/>
<organism evidence="3 4">
    <name type="scientific">Ridgeia piscesae</name>
    <name type="common">Tubeworm</name>
    <dbReference type="NCBI Taxonomy" id="27915"/>
    <lineage>
        <taxon>Eukaryota</taxon>
        <taxon>Metazoa</taxon>
        <taxon>Spiralia</taxon>
        <taxon>Lophotrochozoa</taxon>
        <taxon>Annelida</taxon>
        <taxon>Polychaeta</taxon>
        <taxon>Sedentaria</taxon>
        <taxon>Canalipalpata</taxon>
        <taxon>Sabellida</taxon>
        <taxon>Siboglinidae</taxon>
        <taxon>Ridgeia</taxon>
    </lineage>
</organism>
<dbReference type="AlphaFoldDB" id="A0AAD9NNF8"/>
<feature type="signal peptide" evidence="1">
    <location>
        <begin position="1"/>
        <end position="19"/>
    </location>
</feature>
<accession>A0AAD9NNF8</accession>
<sequence length="95" mass="10576">MWIVTFLAVTTCVICGVDGAPDGRRERRRTPGDCGDYDDTVHICCNGLLDIKTSSNDVCCGLFSYNPDVYTCCDDLRYSKGVKNPCEAEEYVGYR</sequence>
<feature type="domain" description="Galaxin-like repeats" evidence="2">
    <location>
        <begin position="36"/>
        <end position="88"/>
    </location>
</feature>
<dbReference type="InterPro" id="IPR056601">
    <property type="entry name" value="Galaxin_dom"/>
</dbReference>
<evidence type="ECO:0000313" key="3">
    <source>
        <dbReference type="EMBL" id="KAK2173559.1"/>
    </source>
</evidence>
<evidence type="ECO:0000313" key="4">
    <source>
        <dbReference type="Proteomes" id="UP001209878"/>
    </source>
</evidence>
<reference evidence="3" key="1">
    <citation type="journal article" date="2023" name="Mol. Biol. Evol.">
        <title>Third-Generation Sequencing Reveals the Adaptive Role of the Epigenome in Three Deep-Sea Polychaetes.</title>
        <authorList>
            <person name="Perez M."/>
            <person name="Aroh O."/>
            <person name="Sun Y."/>
            <person name="Lan Y."/>
            <person name="Juniper S.K."/>
            <person name="Young C.R."/>
            <person name="Angers B."/>
            <person name="Qian P.Y."/>
        </authorList>
    </citation>
    <scope>NUCLEOTIDE SEQUENCE</scope>
    <source>
        <strain evidence="3">R07B-5</strain>
    </source>
</reference>
<comment type="caution">
    <text evidence="3">The sequence shown here is derived from an EMBL/GenBank/DDBJ whole genome shotgun (WGS) entry which is preliminary data.</text>
</comment>